<dbReference type="OrthoDB" id="3450125at2759"/>
<dbReference type="Proteomes" id="UP000249056">
    <property type="component" value="Unassembled WGS sequence"/>
</dbReference>
<evidence type="ECO:0000313" key="2">
    <source>
        <dbReference type="EMBL" id="RAL61381.1"/>
    </source>
</evidence>
<evidence type="ECO:0000313" key="3">
    <source>
        <dbReference type="Proteomes" id="UP000249056"/>
    </source>
</evidence>
<keyword evidence="3" id="KW-1185">Reference proteome</keyword>
<dbReference type="EMBL" id="QKRW01000032">
    <property type="protein sequence ID" value="RAL61381.1"/>
    <property type="molecule type" value="Genomic_DNA"/>
</dbReference>
<protein>
    <submittedName>
        <fullName evidence="2">Uncharacterized protein</fullName>
    </submittedName>
</protein>
<gene>
    <name evidence="2" type="ORF">DID88_009515</name>
</gene>
<dbReference type="AlphaFoldDB" id="A0A395IML1"/>
<sequence>MAVKTIATISAGSNRQWVESEKDIKQAYDEFHDYNGELAFTEQESPRPFDPAVDTIPANPGWVPSPDWQTVGVESTLDE</sequence>
<feature type="region of interest" description="Disordered" evidence="1">
    <location>
        <begin position="56"/>
        <end position="79"/>
    </location>
</feature>
<comment type="caution">
    <text evidence="2">The sequence shown here is derived from an EMBL/GenBank/DDBJ whole genome shotgun (WGS) entry which is preliminary data.</text>
</comment>
<proteinExistence type="predicted"/>
<name>A0A395IML1_9HELO</name>
<accession>A0A395IML1</accession>
<evidence type="ECO:0000256" key="1">
    <source>
        <dbReference type="SAM" id="MobiDB-lite"/>
    </source>
</evidence>
<organism evidence="2 3">
    <name type="scientific">Monilinia fructigena</name>
    <dbReference type="NCBI Taxonomy" id="38457"/>
    <lineage>
        <taxon>Eukaryota</taxon>
        <taxon>Fungi</taxon>
        <taxon>Dikarya</taxon>
        <taxon>Ascomycota</taxon>
        <taxon>Pezizomycotina</taxon>
        <taxon>Leotiomycetes</taxon>
        <taxon>Helotiales</taxon>
        <taxon>Sclerotiniaceae</taxon>
        <taxon>Monilinia</taxon>
    </lineage>
</organism>
<reference evidence="2 3" key="1">
    <citation type="submission" date="2018-06" db="EMBL/GenBank/DDBJ databases">
        <title>Genome Sequence of the Brown Rot Fungal Pathogen Monilinia fructigena.</title>
        <authorList>
            <person name="Landi L."/>
            <person name="De Miccolis Angelini R.M."/>
            <person name="Pollastro S."/>
            <person name="Abate D."/>
            <person name="Faretra F."/>
            <person name="Romanazzi G."/>
        </authorList>
    </citation>
    <scope>NUCLEOTIDE SEQUENCE [LARGE SCALE GENOMIC DNA]</scope>
    <source>
        <strain evidence="2 3">Mfrg269</strain>
    </source>
</reference>